<protein>
    <recommendedName>
        <fullName evidence="3">DnaB/C C-terminal domain-containing protein</fullName>
    </recommendedName>
</protein>
<evidence type="ECO:0000256" key="2">
    <source>
        <dbReference type="SAM" id="MobiDB-lite"/>
    </source>
</evidence>
<dbReference type="Proteomes" id="UP000319578">
    <property type="component" value="Unassembled WGS sequence"/>
</dbReference>
<name>A0ABQ0TND1_9BACL</name>
<dbReference type="InterPro" id="IPR034829">
    <property type="entry name" value="DnaD-like_sf"/>
</dbReference>
<dbReference type="InterPro" id="IPR053162">
    <property type="entry name" value="DnaD"/>
</dbReference>
<gene>
    <name evidence="4" type="ORF">BRE01_26960</name>
</gene>
<dbReference type="EMBL" id="BJON01000009">
    <property type="protein sequence ID" value="GED68994.1"/>
    <property type="molecule type" value="Genomic_DNA"/>
</dbReference>
<feature type="region of interest" description="Disordered" evidence="2">
    <location>
        <begin position="291"/>
        <end position="315"/>
    </location>
</feature>
<dbReference type="Gene3D" id="1.10.10.630">
    <property type="entry name" value="DnaD domain-like"/>
    <property type="match status" value="1"/>
</dbReference>
<dbReference type="Pfam" id="PF07261">
    <property type="entry name" value="DnaB_2"/>
    <property type="match status" value="1"/>
</dbReference>
<dbReference type="RefSeq" id="WP_049741710.1">
    <property type="nucleotide sequence ID" value="NZ_BJON01000009.1"/>
</dbReference>
<accession>A0ABQ0TND1</accession>
<evidence type="ECO:0000256" key="1">
    <source>
        <dbReference type="ARBA" id="ARBA00093462"/>
    </source>
</evidence>
<dbReference type="SUPFAM" id="SSF158499">
    <property type="entry name" value="DnaD domain-like"/>
    <property type="match status" value="1"/>
</dbReference>
<evidence type="ECO:0000313" key="4">
    <source>
        <dbReference type="EMBL" id="GED68994.1"/>
    </source>
</evidence>
<dbReference type="PANTHER" id="PTHR37293">
    <property type="entry name" value="PHAGE REPLICATION PROTEIN-RELATED"/>
    <property type="match status" value="1"/>
</dbReference>
<feature type="region of interest" description="Disordered" evidence="2">
    <location>
        <begin position="141"/>
        <end position="170"/>
    </location>
</feature>
<organism evidence="4 5">
    <name type="scientific">Brevibacillus reuszeri</name>
    <dbReference type="NCBI Taxonomy" id="54915"/>
    <lineage>
        <taxon>Bacteria</taxon>
        <taxon>Bacillati</taxon>
        <taxon>Bacillota</taxon>
        <taxon>Bacilli</taxon>
        <taxon>Bacillales</taxon>
        <taxon>Paenibacillaceae</taxon>
        <taxon>Brevibacillus</taxon>
    </lineage>
</organism>
<proteinExistence type="inferred from homology"/>
<reference evidence="4 5" key="1">
    <citation type="submission" date="2019-06" db="EMBL/GenBank/DDBJ databases">
        <title>Whole genome shotgun sequence of Brevibacillus reuszeri NBRC 15719.</title>
        <authorList>
            <person name="Hosoyama A."/>
            <person name="Uohara A."/>
            <person name="Ohji S."/>
            <person name="Ichikawa N."/>
        </authorList>
    </citation>
    <scope>NUCLEOTIDE SEQUENCE [LARGE SCALE GENOMIC DNA]</scope>
    <source>
        <strain evidence="4 5">NBRC 15719</strain>
    </source>
</reference>
<dbReference type="PANTHER" id="PTHR37293:SF5">
    <property type="entry name" value="DNA REPLICATION PROTEIN"/>
    <property type="match status" value="1"/>
</dbReference>
<feature type="region of interest" description="Disordered" evidence="2">
    <location>
        <begin position="249"/>
        <end position="269"/>
    </location>
</feature>
<evidence type="ECO:0000259" key="3">
    <source>
        <dbReference type="Pfam" id="PF07261"/>
    </source>
</evidence>
<evidence type="ECO:0000313" key="5">
    <source>
        <dbReference type="Proteomes" id="UP000319578"/>
    </source>
</evidence>
<comment type="similarity">
    <text evidence="1">Belongs to the DnaB/DnaD family.</text>
</comment>
<comment type="caution">
    <text evidence="4">The sequence shown here is derived from an EMBL/GenBank/DDBJ whole genome shotgun (WGS) entry which is preliminary data.</text>
</comment>
<sequence>MATYRQLQTAFWQDTFVLDLTPEEKYFFVYLMTNSKTTQCGIYELPKRIAETETGYNRETVEKLIKRFEEYGKIVYSDSTKEIMILNWIKHNRINSPKVKACIRKELKQVKNSEFVTLFLAQCERYGYGIDTVCIDLGEEKEKEQEEEQEKEKAGPAPAPEISPTDKSPDPITFYQENIGVIPPLVVEDMIQWMDGKHFDEPNEIIVEAIRETVTNGARSWKYITKILVGWSDRGLRTLQQVQAAMLEHEQSKGKGYRQGNKDTPYQSGFDKRAAADKAFLESMQSGQAFVEKDTGYDPSQDQELQKLMDQLHNK</sequence>
<keyword evidence="5" id="KW-1185">Reference proteome</keyword>
<feature type="compositionally biased region" description="Basic and acidic residues" evidence="2">
    <location>
        <begin position="141"/>
        <end position="154"/>
    </location>
</feature>
<feature type="compositionally biased region" description="Basic and acidic residues" evidence="2">
    <location>
        <begin position="304"/>
        <end position="315"/>
    </location>
</feature>
<dbReference type="InterPro" id="IPR006343">
    <property type="entry name" value="DnaB/C_C"/>
</dbReference>
<dbReference type="NCBIfam" id="TIGR01446">
    <property type="entry name" value="DnaD_dom"/>
    <property type="match status" value="1"/>
</dbReference>
<feature type="domain" description="DnaB/C C-terminal" evidence="3">
    <location>
        <begin position="173"/>
        <end position="244"/>
    </location>
</feature>